<organism evidence="2 3">
    <name type="scientific">Olpidium bornovanus</name>
    <dbReference type="NCBI Taxonomy" id="278681"/>
    <lineage>
        <taxon>Eukaryota</taxon>
        <taxon>Fungi</taxon>
        <taxon>Fungi incertae sedis</taxon>
        <taxon>Olpidiomycota</taxon>
        <taxon>Olpidiomycotina</taxon>
        <taxon>Olpidiomycetes</taxon>
        <taxon>Olpidiales</taxon>
        <taxon>Olpidiaceae</taxon>
        <taxon>Olpidium</taxon>
    </lineage>
</organism>
<sequence length="280" mass="31174">MPYNRPSKKFGVDEAKPIATPLGKDAMETLYQVEVDARPQEYAAAIGSLLWLATMTRPDIAFATSFLARFMAKPNEPHWGAIKRIMRYLKGTMEHGIKFNRGPKRARLEAFSDATGLFIAGSAVAQEVQWLRFLLHEMDPQVTASPTSIRIINDGAAELASNTKATHRSKHIEIKFHPPRWSVAEGTIKIWRVTSAKNPADIFIKPLDRIKFTKFREMLGAAAVDRRQPAAVERRRRSTGGSGREAEAVDRRQRSRGGSGREAEADEGARGGQDGPRPIE</sequence>
<protein>
    <submittedName>
        <fullName evidence="2">Uncharacterized protein</fullName>
    </submittedName>
</protein>
<gene>
    <name evidence="2" type="ORF">BJ554DRAFT_7105</name>
</gene>
<feature type="region of interest" description="Disordered" evidence="1">
    <location>
        <begin position="225"/>
        <end position="280"/>
    </location>
</feature>
<dbReference type="EMBL" id="JAEFCI010004687">
    <property type="protein sequence ID" value="KAG5460803.1"/>
    <property type="molecule type" value="Genomic_DNA"/>
</dbReference>
<dbReference type="OrthoDB" id="3344688at2759"/>
<keyword evidence="3" id="KW-1185">Reference proteome</keyword>
<feature type="compositionally biased region" description="Basic and acidic residues" evidence="1">
    <location>
        <begin position="259"/>
        <end position="269"/>
    </location>
</feature>
<dbReference type="CDD" id="cd09272">
    <property type="entry name" value="RNase_HI_RT_Ty1"/>
    <property type="match status" value="1"/>
</dbReference>
<evidence type="ECO:0000256" key="1">
    <source>
        <dbReference type="SAM" id="MobiDB-lite"/>
    </source>
</evidence>
<name>A0A8H7ZXF7_9FUNG</name>
<evidence type="ECO:0000313" key="2">
    <source>
        <dbReference type="EMBL" id="KAG5460803.1"/>
    </source>
</evidence>
<comment type="caution">
    <text evidence="2">The sequence shown here is derived from an EMBL/GenBank/DDBJ whole genome shotgun (WGS) entry which is preliminary data.</text>
</comment>
<reference evidence="2 3" key="1">
    <citation type="journal article" name="Sci. Rep.">
        <title>Genome-scale phylogenetic analyses confirm Olpidium as the closest living zoosporic fungus to the non-flagellated, terrestrial fungi.</title>
        <authorList>
            <person name="Chang Y."/>
            <person name="Rochon D."/>
            <person name="Sekimoto S."/>
            <person name="Wang Y."/>
            <person name="Chovatia M."/>
            <person name="Sandor L."/>
            <person name="Salamov A."/>
            <person name="Grigoriev I.V."/>
            <person name="Stajich J.E."/>
            <person name="Spatafora J.W."/>
        </authorList>
    </citation>
    <scope>NUCLEOTIDE SEQUENCE [LARGE SCALE GENOMIC DNA]</scope>
    <source>
        <strain evidence="2">S191</strain>
    </source>
</reference>
<proteinExistence type="predicted"/>
<dbReference type="AlphaFoldDB" id="A0A8H7ZXF7"/>
<evidence type="ECO:0000313" key="3">
    <source>
        <dbReference type="Proteomes" id="UP000673691"/>
    </source>
</evidence>
<dbReference type="PANTHER" id="PTHR11439:SF483">
    <property type="entry name" value="PEPTIDE SYNTHASE GLIP-LIKE, PUTATIVE (AFU_ORTHOLOGUE AFUA_3G12920)-RELATED"/>
    <property type="match status" value="1"/>
</dbReference>
<dbReference type="PANTHER" id="PTHR11439">
    <property type="entry name" value="GAG-POL-RELATED RETROTRANSPOSON"/>
    <property type="match status" value="1"/>
</dbReference>
<dbReference type="Proteomes" id="UP000673691">
    <property type="component" value="Unassembled WGS sequence"/>
</dbReference>
<accession>A0A8H7ZXF7</accession>